<dbReference type="KEGG" id="abp:AGABI1DRAFT131198"/>
<dbReference type="GeneID" id="18827390"/>
<feature type="compositionally biased region" description="Basic and acidic residues" evidence="1">
    <location>
        <begin position="251"/>
        <end position="275"/>
    </location>
</feature>
<protein>
    <recommendedName>
        <fullName evidence="2">DUF6699 domain-containing protein</fullName>
    </recommendedName>
</protein>
<reference evidence="4" key="1">
    <citation type="journal article" date="2012" name="Proc. Natl. Acad. Sci. U.S.A.">
        <title>Genome sequence of the button mushroom Agaricus bisporus reveals mechanisms governing adaptation to a humic-rich ecological niche.</title>
        <authorList>
            <person name="Morin E."/>
            <person name="Kohler A."/>
            <person name="Baker A.R."/>
            <person name="Foulongne-Oriol M."/>
            <person name="Lombard V."/>
            <person name="Nagy L.G."/>
            <person name="Ohm R.A."/>
            <person name="Patyshakuliyeva A."/>
            <person name="Brun A."/>
            <person name="Aerts A.L."/>
            <person name="Bailey A.M."/>
            <person name="Billette C."/>
            <person name="Coutinho P.M."/>
            <person name="Deakin G."/>
            <person name="Doddapaneni H."/>
            <person name="Floudas D."/>
            <person name="Grimwood J."/>
            <person name="Hilden K."/>
            <person name="Kuees U."/>
            <person name="LaButti K.M."/>
            <person name="Lapidus A."/>
            <person name="Lindquist E.A."/>
            <person name="Lucas S.M."/>
            <person name="Murat C."/>
            <person name="Riley R.W."/>
            <person name="Salamov A.A."/>
            <person name="Schmutz J."/>
            <person name="Subramanian V."/>
            <person name="Woesten H.A.B."/>
            <person name="Xu J."/>
            <person name="Eastwood D.C."/>
            <person name="Foster G.D."/>
            <person name="Sonnenberg A.S."/>
            <person name="Cullen D."/>
            <person name="de Vries R.P."/>
            <person name="Lundell T."/>
            <person name="Hibbett D.S."/>
            <person name="Henrissat B."/>
            <person name="Burton K.S."/>
            <person name="Kerrigan R.W."/>
            <person name="Challen M.P."/>
            <person name="Grigoriev I.V."/>
            <person name="Martin F."/>
        </authorList>
    </citation>
    <scope>NUCLEOTIDE SEQUENCE [LARGE SCALE GENOMIC DNA]</scope>
    <source>
        <strain evidence="4">JB137-S8 / ATCC MYA-4627 / FGSC 10392</strain>
    </source>
</reference>
<dbReference type="Proteomes" id="UP000008493">
    <property type="component" value="Unassembled WGS sequence"/>
</dbReference>
<dbReference type="AlphaFoldDB" id="K5VQB6"/>
<evidence type="ECO:0000313" key="3">
    <source>
        <dbReference type="EMBL" id="EKM76644.1"/>
    </source>
</evidence>
<gene>
    <name evidence="3" type="ORF">AGABI1DRAFT_131198</name>
</gene>
<sequence length="592" mass="65053">MAHPAYGTMPHIPQGAGTGGFIPPPPGASQGGEPNPYSHPSPYNWSNNAVPLQPQQYSSYPHASALGSGSTRSARSHSTGMSHRPAVQIPQQIQSQASYPYQFQRQPQAYLAQQPGQAWNLGRYSSSFPAASPFPIASHTPNGFNPYSPYPGSFQQAYSGQSLDRQLPSEEEPQVPFIPPEPEVYTPLPFGGTANAPRPLKPALKRSNSHSATNQPSGSQIHNINRRRSSSGGPELSDRNQENQTRLKKVVRSDSRTPEILGDQHDAQARLDTTIRPRSGSGEMMNQDHDGGNQERLNIVTRSRSGSGGPEMRGRTSENQARSKKKTTRADKPGPSRVIPVTPRAEAVTTSTAPNVSPTSPTSSASPTSPSSIPVYAQEDDDLYDGNKLSGRPRDWRPDYCPKLGTSLYLKLSRARSEGDAYEDSVKRSLHSLLEYTPHSPPLALDLRYKVKGRSGAILSQRVIRKFNSGDNVDFGQPALSPHASRIRLYHPKLPWYVDIHQSNALGVTLEDVLVQLSSQMRTPIRNRHYYNDSLNDKARAALGQRYSERTEGRENMGLKGVTQVDFLGEKFVMEGLVRGDKGLWEIKTGKR</sequence>
<evidence type="ECO:0000256" key="1">
    <source>
        <dbReference type="SAM" id="MobiDB-lite"/>
    </source>
</evidence>
<feature type="region of interest" description="Disordered" evidence="1">
    <location>
        <begin position="1"/>
        <end position="85"/>
    </location>
</feature>
<feature type="compositionally biased region" description="Polar residues" evidence="1">
    <location>
        <begin position="41"/>
        <end position="81"/>
    </location>
</feature>
<dbReference type="RefSeq" id="XP_007332807.1">
    <property type="nucleotide sequence ID" value="XM_007332745.1"/>
</dbReference>
<dbReference type="EMBL" id="JH971401">
    <property type="protein sequence ID" value="EKM76644.1"/>
    <property type="molecule type" value="Genomic_DNA"/>
</dbReference>
<feature type="compositionally biased region" description="Polar residues" evidence="1">
    <location>
        <begin position="209"/>
        <end position="223"/>
    </location>
</feature>
<feature type="compositionally biased region" description="Polar residues" evidence="1">
    <location>
        <begin position="153"/>
        <end position="164"/>
    </location>
</feature>
<keyword evidence="4" id="KW-1185">Reference proteome</keyword>
<accession>K5VQB6</accession>
<feature type="domain" description="DUF6699" evidence="2">
    <location>
        <begin position="469"/>
        <end position="582"/>
    </location>
</feature>
<dbReference type="Pfam" id="PF20415">
    <property type="entry name" value="DUF6699"/>
    <property type="match status" value="1"/>
</dbReference>
<feature type="region of interest" description="Disordered" evidence="1">
    <location>
        <begin position="147"/>
        <end position="391"/>
    </location>
</feature>
<dbReference type="OrthoDB" id="3265169at2759"/>
<feature type="compositionally biased region" description="Low complexity" evidence="1">
    <location>
        <begin position="348"/>
        <end position="375"/>
    </location>
</feature>
<organism evidence="3 4">
    <name type="scientific">Agaricus bisporus var. burnettii (strain JB137-S8 / ATCC MYA-4627 / FGSC 10392)</name>
    <name type="common">White button mushroom</name>
    <dbReference type="NCBI Taxonomy" id="597362"/>
    <lineage>
        <taxon>Eukaryota</taxon>
        <taxon>Fungi</taxon>
        <taxon>Dikarya</taxon>
        <taxon>Basidiomycota</taxon>
        <taxon>Agaricomycotina</taxon>
        <taxon>Agaricomycetes</taxon>
        <taxon>Agaricomycetidae</taxon>
        <taxon>Agaricales</taxon>
        <taxon>Agaricineae</taxon>
        <taxon>Agaricaceae</taxon>
        <taxon>Agaricus</taxon>
    </lineage>
</organism>
<dbReference type="OMA" id="GMSHRPA"/>
<dbReference type="InterPro" id="IPR046522">
    <property type="entry name" value="DUF6699"/>
</dbReference>
<dbReference type="InParanoid" id="K5VQB6"/>
<evidence type="ECO:0000313" key="4">
    <source>
        <dbReference type="Proteomes" id="UP000008493"/>
    </source>
</evidence>
<proteinExistence type="predicted"/>
<evidence type="ECO:0000259" key="2">
    <source>
        <dbReference type="Pfam" id="PF20415"/>
    </source>
</evidence>
<dbReference type="eggNOG" id="ENOG502SUSM">
    <property type="taxonomic scope" value="Eukaryota"/>
</dbReference>
<dbReference type="HOGENOM" id="CLU_460750_0_0_1"/>
<dbReference type="STRING" id="597362.K5VQB6"/>
<name>K5VQB6_AGABU</name>